<evidence type="ECO:0000313" key="1">
    <source>
        <dbReference type="EMBL" id="MBR0669865.1"/>
    </source>
</evidence>
<accession>A0A9X9WRT6</accession>
<dbReference type="EMBL" id="JAAEDM010000003">
    <property type="protein sequence ID" value="MBR0669865.1"/>
    <property type="molecule type" value="Genomic_DNA"/>
</dbReference>
<reference evidence="1" key="1">
    <citation type="submission" date="2020-01" db="EMBL/GenBank/DDBJ databases">
        <authorList>
            <person name="Rat A."/>
        </authorList>
    </citation>
    <scope>NUCLEOTIDE SEQUENCE</scope>
    <source>
        <strain evidence="1">LMG 31231</strain>
    </source>
</reference>
<name>A0A9X9WRT6_9PROT</name>
<gene>
    <name evidence="1" type="ORF">GXW76_01650</name>
</gene>
<reference evidence="1" key="2">
    <citation type="journal article" date="2021" name="Syst. Appl. Microbiol.">
        <title>Roseomonas hellenica sp. nov., isolated from roots of wild-growing Alkanna tinctoria.</title>
        <authorList>
            <person name="Rat A."/>
            <person name="Naranjo H.D."/>
            <person name="Lebbe L."/>
            <person name="Cnockaert M."/>
            <person name="Krigas N."/>
            <person name="Grigoriadou K."/>
            <person name="Maloupa E."/>
            <person name="Willems A."/>
        </authorList>
    </citation>
    <scope>NUCLEOTIDE SEQUENCE</scope>
    <source>
        <strain evidence="1">LMG 31231</strain>
    </source>
</reference>
<sequence length="210" mass="22382">MAARAGPGAAVIPPFFGQWESAERIGDILSGALRAEDDPLWPRSGARDAAEYAEWADHLCGVACLRMALGARGIAPPRAFDLARELTTRGGYVVQPDGFIRGLIYAPAASWLAEAHGIAAEVRVDMPAEAIPALVAKGGMFVASVHPWVRWQEREPPSRGGHLVLVFAAAGDVLRFHNPSGHSPAAQADTRLPVADFARFYAGRGIWLPG</sequence>
<keyword evidence="2" id="KW-1185">Reference proteome</keyword>
<organism evidence="1 2">
    <name type="scientific">Neoroseomonas soli</name>
    <dbReference type="NCBI Taxonomy" id="1081025"/>
    <lineage>
        <taxon>Bacteria</taxon>
        <taxon>Pseudomonadati</taxon>
        <taxon>Pseudomonadota</taxon>
        <taxon>Alphaproteobacteria</taxon>
        <taxon>Acetobacterales</taxon>
        <taxon>Acetobacteraceae</taxon>
        <taxon>Neoroseomonas</taxon>
    </lineage>
</organism>
<dbReference type="AlphaFoldDB" id="A0A9X9WRT6"/>
<dbReference type="Proteomes" id="UP001138751">
    <property type="component" value="Unassembled WGS sequence"/>
</dbReference>
<evidence type="ECO:0000313" key="2">
    <source>
        <dbReference type="Proteomes" id="UP001138751"/>
    </source>
</evidence>
<comment type="caution">
    <text evidence="1">The sequence shown here is derived from an EMBL/GenBank/DDBJ whole genome shotgun (WGS) entry which is preliminary data.</text>
</comment>
<proteinExistence type="predicted"/>
<evidence type="ECO:0008006" key="3">
    <source>
        <dbReference type="Google" id="ProtNLM"/>
    </source>
</evidence>
<protein>
    <recommendedName>
        <fullName evidence="3">Peptidase C39-like domain-containing protein</fullName>
    </recommendedName>
</protein>